<name>A0A6J5RC27_9CAUD</name>
<dbReference type="EMBL" id="LR797211">
    <property type="protein sequence ID" value="CAB4194370.1"/>
    <property type="molecule type" value="Genomic_DNA"/>
</dbReference>
<sequence length="145" mass="16464">MGDMGQRNKPGREKRLSANKRRSRKEPELLDWFPDGYRRETSYNKKLMGRWLASSFTVSNPRSFRKVSDQVIEDMIISMTQVASSVSNGGHCEISISEPKKGHPYWSSDLLMTVNGIRHETSLESLDVNDLMSSTLGWINQAGVK</sequence>
<accession>A0A6J5RC27</accession>
<reference evidence="3" key="1">
    <citation type="submission" date="2020-05" db="EMBL/GenBank/DDBJ databases">
        <authorList>
            <person name="Chiriac C."/>
            <person name="Salcher M."/>
            <person name="Ghai R."/>
            <person name="Kavagutti S V."/>
        </authorList>
    </citation>
    <scope>NUCLEOTIDE SEQUENCE</scope>
</reference>
<evidence type="ECO:0000256" key="1">
    <source>
        <dbReference type="SAM" id="MobiDB-lite"/>
    </source>
</evidence>
<feature type="region of interest" description="Disordered" evidence="1">
    <location>
        <begin position="1"/>
        <end position="24"/>
    </location>
</feature>
<protein>
    <submittedName>
        <fullName evidence="3">Uncharacterized protein</fullName>
    </submittedName>
</protein>
<evidence type="ECO:0000313" key="4">
    <source>
        <dbReference type="EMBL" id="CAB4194370.1"/>
    </source>
</evidence>
<evidence type="ECO:0000313" key="2">
    <source>
        <dbReference type="EMBL" id="CAB4149317.1"/>
    </source>
</evidence>
<dbReference type="EMBL" id="LR797158">
    <property type="protein sequence ID" value="CAB4190085.1"/>
    <property type="molecule type" value="Genomic_DNA"/>
</dbReference>
<proteinExistence type="predicted"/>
<dbReference type="EMBL" id="LR796510">
    <property type="protein sequence ID" value="CAB4149317.1"/>
    <property type="molecule type" value="Genomic_DNA"/>
</dbReference>
<gene>
    <name evidence="3" type="ORF">UFOVP1191_33</name>
    <name evidence="4" type="ORF">UFOVP1252_26</name>
    <name evidence="2" type="ORF">UFOVP529_95</name>
</gene>
<organism evidence="3">
    <name type="scientific">uncultured Caudovirales phage</name>
    <dbReference type="NCBI Taxonomy" id="2100421"/>
    <lineage>
        <taxon>Viruses</taxon>
        <taxon>Duplodnaviria</taxon>
        <taxon>Heunggongvirae</taxon>
        <taxon>Uroviricota</taxon>
        <taxon>Caudoviricetes</taxon>
        <taxon>Peduoviridae</taxon>
        <taxon>Maltschvirus</taxon>
        <taxon>Maltschvirus maltsch</taxon>
    </lineage>
</organism>
<evidence type="ECO:0000313" key="3">
    <source>
        <dbReference type="EMBL" id="CAB4190085.1"/>
    </source>
</evidence>